<organism evidence="6 7">
    <name type="scientific">Hypsizygus marmoreus</name>
    <name type="common">White beech mushroom</name>
    <name type="synonym">Agaricus marmoreus</name>
    <dbReference type="NCBI Taxonomy" id="39966"/>
    <lineage>
        <taxon>Eukaryota</taxon>
        <taxon>Fungi</taxon>
        <taxon>Dikarya</taxon>
        <taxon>Basidiomycota</taxon>
        <taxon>Agaricomycotina</taxon>
        <taxon>Agaricomycetes</taxon>
        <taxon>Agaricomycetidae</taxon>
        <taxon>Agaricales</taxon>
        <taxon>Tricholomatineae</taxon>
        <taxon>Lyophyllaceae</taxon>
        <taxon>Hypsizygus</taxon>
    </lineage>
</organism>
<dbReference type="InterPro" id="IPR052035">
    <property type="entry name" value="ZnF_BED_domain_contain"/>
</dbReference>
<dbReference type="SUPFAM" id="SSF53098">
    <property type="entry name" value="Ribonuclease H-like"/>
    <property type="match status" value="1"/>
</dbReference>
<comment type="subcellular location">
    <subcellularLocation>
        <location evidence="1">Nucleus</location>
    </subcellularLocation>
</comment>
<dbReference type="OrthoDB" id="2749294at2759"/>
<accession>A0A369KA66</accession>
<keyword evidence="3" id="KW-0863">Zinc-finger</keyword>
<evidence type="ECO:0000313" key="6">
    <source>
        <dbReference type="EMBL" id="RDB30472.1"/>
    </source>
</evidence>
<dbReference type="GO" id="GO:0005634">
    <property type="term" value="C:nucleus"/>
    <property type="evidence" value="ECO:0007669"/>
    <property type="project" value="UniProtKB-SubCell"/>
</dbReference>
<gene>
    <name evidence="6" type="ORF">Hypma_007293</name>
</gene>
<evidence type="ECO:0000256" key="5">
    <source>
        <dbReference type="ARBA" id="ARBA00023242"/>
    </source>
</evidence>
<evidence type="ECO:0000313" key="7">
    <source>
        <dbReference type="Proteomes" id="UP000076154"/>
    </source>
</evidence>
<dbReference type="PANTHER" id="PTHR46481:SF10">
    <property type="entry name" value="ZINC FINGER BED DOMAIN-CONTAINING PROTEIN 39"/>
    <property type="match status" value="1"/>
</dbReference>
<dbReference type="PANTHER" id="PTHR46481">
    <property type="entry name" value="ZINC FINGER BED DOMAIN-CONTAINING PROTEIN 4"/>
    <property type="match status" value="1"/>
</dbReference>
<keyword evidence="4" id="KW-0862">Zinc</keyword>
<dbReference type="InParanoid" id="A0A369KA66"/>
<sequence>MADAWTADNTKAAYLGLTAHWIEVKEGKWKLQAAVVGFQAISGTHAGNNLRRYLMGLCDRMGITDRNRSKLYTVTLDNTSSNGTSCEAVEEVHDIRNLEVWSAEENQLPCFGHVINLVNVDVMGHIMKIAAVETATAIWEYDPSLENNRVLNGSLDAVAALRTVAVKRLQIQCGISEPLKIPLHSNIRWGTAHNMLEHGQKLRQPLVLFVGTADELFGPITTIRRNGRVEKHIPWSAFKMSETDWQRINDAKEILAMRY</sequence>
<keyword evidence="2" id="KW-0479">Metal-binding</keyword>
<proteinExistence type="predicted"/>
<evidence type="ECO:0000256" key="3">
    <source>
        <dbReference type="ARBA" id="ARBA00022771"/>
    </source>
</evidence>
<dbReference type="EMBL" id="LUEZ02000005">
    <property type="protein sequence ID" value="RDB30472.1"/>
    <property type="molecule type" value="Genomic_DNA"/>
</dbReference>
<protein>
    <recommendedName>
        <fullName evidence="8">AC transposase</fullName>
    </recommendedName>
</protein>
<dbReference type="AlphaFoldDB" id="A0A369KA66"/>
<evidence type="ECO:0008006" key="8">
    <source>
        <dbReference type="Google" id="ProtNLM"/>
    </source>
</evidence>
<comment type="caution">
    <text evidence="6">The sequence shown here is derived from an EMBL/GenBank/DDBJ whole genome shotgun (WGS) entry which is preliminary data.</text>
</comment>
<evidence type="ECO:0000256" key="2">
    <source>
        <dbReference type="ARBA" id="ARBA00022723"/>
    </source>
</evidence>
<dbReference type="GO" id="GO:0008270">
    <property type="term" value="F:zinc ion binding"/>
    <property type="evidence" value="ECO:0007669"/>
    <property type="project" value="UniProtKB-KW"/>
</dbReference>
<keyword evidence="7" id="KW-1185">Reference proteome</keyword>
<dbReference type="Proteomes" id="UP000076154">
    <property type="component" value="Unassembled WGS sequence"/>
</dbReference>
<reference evidence="6" key="1">
    <citation type="submission" date="2018-04" db="EMBL/GenBank/DDBJ databases">
        <title>Whole genome sequencing of Hypsizygus marmoreus.</title>
        <authorList>
            <person name="Choi I.-G."/>
            <person name="Min B."/>
            <person name="Kim J.-G."/>
            <person name="Kim S."/>
            <person name="Oh Y.-L."/>
            <person name="Kong W.-S."/>
            <person name="Park H."/>
            <person name="Jeong J."/>
            <person name="Song E.-S."/>
        </authorList>
    </citation>
    <scope>NUCLEOTIDE SEQUENCE [LARGE SCALE GENOMIC DNA]</scope>
    <source>
        <strain evidence="6">51987-8</strain>
    </source>
</reference>
<name>A0A369KA66_HYPMA</name>
<keyword evidence="5" id="KW-0539">Nucleus</keyword>
<evidence type="ECO:0000256" key="1">
    <source>
        <dbReference type="ARBA" id="ARBA00004123"/>
    </source>
</evidence>
<evidence type="ECO:0000256" key="4">
    <source>
        <dbReference type="ARBA" id="ARBA00022833"/>
    </source>
</evidence>
<dbReference type="InterPro" id="IPR012337">
    <property type="entry name" value="RNaseH-like_sf"/>
</dbReference>